<evidence type="ECO:0000256" key="1">
    <source>
        <dbReference type="SAM" id="Phobius"/>
    </source>
</evidence>
<dbReference type="AlphaFoldDB" id="A0A9P5X3G1"/>
<dbReference type="EMBL" id="MU151687">
    <property type="protein sequence ID" value="KAF9442171.1"/>
    <property type="molecule type" value="Genomic_DNA"/>
</dbReference>
<dbReference type="Proteomes" id="UP000807342">
    <property type="component" value="Unassembled WGS sequence"/>
</dbReference>
<keyword evidence="1" id="KW-1133">Transmembrane helix</keyword>
<comment type="caution">
    <text evidence="2">The sequence shown here is derived from an EMBL/GenBank/DDBJ whole genome shotgun (WGS) entry which is preliminary data.</text>
</comment>
<evidence type="ECO:0000313" key="3">
    <source>
        <dbReference type="Proteomes" id="UP000807342"/>
    </source>
</evidence>
<evidence type="ECO:0000313" key="2">
    <source>
        <dbReference type="EMBL" id="KAF9442171.1"/>
    </source>
</evidence>
<sequence>MFGNGGNAGGSLLLIRLEELWTLSTLVPLFVLALCHILPANVVALAIPDPSFPSF</sequence>
<feature type="transmembrane region" description="Helical" evidence="1">
    <location>
        <begin position="20"/>
        <end position="47"/>
    </location>
</feature>
<gene>
    <name evidence="2" type="ORF">P691DRAFT_811254</name>
</gene>
<organism evidence="2 3">
    <name type="scientific">Macrolepiota fuliginosa MF-IS2</name>
    <dbReference type="NCBI Taxonomy" id="1400762"/>
    <lineage>
        <taxon>Eukaryota</taxon>
        <taxon>Fungi</taxon>
        <taxon>Dikarya</taxon>
        <taxon>Basidiomycota</taxon>
        <taxon>Agaricomycotina</taxon>
        <taxon>Agaricomycetes</taxon>
        <taxon>Agaricomycetidae</taxon>
        <taxon>Agaricales</taxon>
        <taxon>Agaricineae</taxon>
        <taxon>Agaricaceae</taxon>
        <taxon>Macrolepiota</taxon>
    </lineage>
</organism>
<accession>A0A9P5X3G1</accession>
<keyword evidence="1" id="KW-0472">Membrane</keyword>
<name>A0A9P5X3G1_9AGAR</name>
<keyword evidence="1" id="KW-0812">Transmembrane</keyword>
<reference evidence="2" key="1">
    <citation type="submission" date="2020-11" db="EMBL/GenBank/DDBJ databases">
        <authorList>
            <consortium name="DOE Joint Genome Institute"/>
            <person name="Ahrendt S."/>
            <person name="Riley R."/>
            <person name="Andreopoulos W."/>
            <person name="Labutti K."/>
            <person name="Pangilinan J."/>
            <person name="Ruiz-Duenas F.J."/>
            <person name="Barrasa J.M."/>
            <person name="Sanchez-Garcia M."/>
            <person name="Camarero S."/>
            <person name="Miyauchi S."/>
            <person name="Serrano A."/>
            <person name="Linde D."/>
            <person name="Babiker R."/>
            <person name="Drula E."/>
            <person name="Ayuso-Fernandez I."/>
            <person name="Pacheco R."/>
            <person name="Padilla G."/>
            <person name="Ferreira P."/>
            <person name="Barriuso J."/>
            <person name="Kellner H."/>
            <person name="Castanera R."/>
            <person name="Alfaro M."/>
            <person name="Ramirez L."/>
            <person name="Pisabarro A.G."/>
            <person name="Kuo A."/>
            <person name="Tritt A."/>
            <person name="Lipzen A."/>
            <person name="He G."/>
            <person name="Yan M."/>
            <person name="Ng V."/>
            <person name="Cullen D."/>
            <person name="Martin F."/>
            <person name="Rosso M.-N."/>
            <person name="Henrissat B."/>
            <person name="Hibbett D."/>
            <person name="Martinez A.T."/>
            <person name="Grigoriev I.V."/>
        </authorList>
    </citation>
    <scope>NUCLEOTIDE SEQUENCE</scope>
    <source>
        <strain evidence="2">MF-IS2</strain>
    </source>
</reference>
<keyword evidence="3" id="KW-1185">Reference proteome</keyword>
<protein>
    <submittedName>
        <fullName evidence="2">Uncharacterized protein</fullName>
    </submittedName>
</protein>
<proteinExistence type="predicted"/>